<dbReference type="GO" id="GO:0051082">
    <property type="term" value="F:unfolded protein binding"/>
    <property type="evidence" value="ECO:0007669"/>
    <property type="project" value="TreeGrafter"/>
</dbReference>
<dbReference type="GO" id="GO:0006457">
    <property type="term" value="P:protein folding"/>
    <property type="evidence" value="ECO:0007669"/>
    <property type="project" value="InterPro"/>
</dbReference>
<evidence type="ECO:0000256" key="14">
    <source>
        <dbReference type="SAM" id="MobiDB-lite"/>
    </source>
</evidence>
<keyword evidence="4 10" id="KW-0963">Cytoplasm</keyword>
<dbReference type="CDD" id="cd00446">
    <property type="entry name" value="GrpE"/>
    <property type="match status" value="1"/>
</dbReference>
<evidence type="ECO:0000256" key="5">
    <source>
        <dbReference type="ARBA" id="ARBA00023016"/>
    </source>
</evidence>
<keyword evidence="13" id="KW-0175">Coiled coil</keyword>
<comment type="function">
    <text evidence="7 10 11">Participates actively in the response to hyperosmotic and heat shock by preventing the aggregation of stress-denatured proteins, in association with DnaK and GrpE. It is the nucleotide exchange factor for DnaK and may function as a thermosensor. Unfolded proteins bind initially to DnaJ; upon interaction with the DnaJ-bound protein, DnaK hydrolyzes its bound ATP, resulting in the formation of a stable complex. GrpE releases ADP from DnaK; ATP binding to DnaK triggers the release of the substrate protein, thus completing the reaction cycle. Several rounds of ATP-dependent interactions between DnaJ, DnaK and GrpE are required for fully efficient folding.</text>
</comment>
<dbReference type="PANTHER" id="PTHR21237">
    <property type="entry name" value="GRPE PROTEIN"/>
    <property type="match status" value="1"/>
</dbReference>
<reference evidence="16" key="1">
    <citation type="submission" date="2016-05" db="EMBL/GenBank/DDBJ databases">
        <authorList>
            <person name="Baek K."/>
            <person name="Yang S.-J."/>
        </authorList>
    </citation>
    <scope>NUCLEOTIDE SEQUENCE [LARGE SCALE GENOMIC DNA]</scope>
    <source>
        <strain evidence="16">ST58-10</strain>
    </source>
</reference>
<dbReference type="SUPFAM" id="SSF58014">
    <property type="entry name" value="Coiled-coil domain of nucleotide exchange factor GrpE"/>
    <property type="match status" value="1"/>
</dbReference>
<comment type="subunit">
    <text evidence="3 10">Homodimer.</text>
</comment>
<dbReference type="GO" id="GO:0051087">
    <property type="term" value="F:protein-folding chaperone binding"/>
    <property type="evidence" value="ECO:0007669"/>
    <property type="project" value="InterPro"/>
</dbReference>
<dbReference type="PRINTS" id="PR00773">
    <property type="entry name" value="GRPEPROTEIN"/>
</dbReference>
<dbReference type="EMBL" id="CP015839">
    <property type="protein sequence ID" value="ANG61425.1"/>
    <property type="molecule type" value="Genomic_DNA"/>
</dbReference>
<dbReference type="Gene3D" id="3.90.20.20">
    <property type="match status" value="1"/>
</dbReference>
<dbReference type="Proteomes" id="UP000078070">
    <property type="component" value="Chromosome"/>
</dbReference>
<evidence type="ECO:0000256" key="8">
    <source>
        <dbReference type="ARBA" id="ARBA00072274"/>
    </source>
</evidence>
<evidence type="ECO:0000256" key="11">
    <source>
        <dbReference type="RuleBase" id="RU000639"/>
    </source>
</evidence>
<comment type="similarity">
    <text evidence="2 10 12">Belongs to the GrpE family.</text>
</comment>
<evidence type="ECO:0000256" key="13">
    <source>
        <dbReference type="SAM" id="Coils"/>
    </source>
</evidence>
<dbReference type="NCBIfam" id="NF010737">
    <property type="entry name" value="PRK14139.1"/>
    <property type="match status" value="1"/>
</dbReference>
<dbReference type="InterPro" id="IPR009012">
    <property type="entry name" value="GrpE_head"/>
</dbReference>
<evidence type="ECO:0000256" key="4">
    <source>
        <dbReference type="ARBA" id="ARBA00022490"/>
    </source>
</evidence>
<protein>
    <recommendedName>
        <fullName evidence="8 10">Protein GrpE</fullName>
    </recommendedName>
    <alternativeName>
        <fullName evidence="9 10">HSP-70 cofactor</fullName>
    </alternativeName>
</protein>
<evidence type="ECO:0000256" key="12">
    <source>
        <dbReference type="RuleBase" id="RU004478"/>
    </source>
</evidence>
<evidence type="ECO:0000256" key="2">
    <source>
        <dbReference type="ARBA" id="ARBA00009054"/>
    </source>
</evidence>
<keyword evidence="16" id="KW-1185">Reference proteome</keyword>
<gene>
    <name evidence="10" type="primary">grpE</name>
    <name evidence="15" type="ORF">A8C75_02370</name>
</gene>
<dbReference type="GO" id="GO:0005829">
    <property type="term" value="C:cytosol"/>
    <property type="evidence" value="ECO:0007669"/>
    <property type="project" value="TreeGrafter"/>
</dbReference>
<dbReference type="AlphaFoldDB" id="A0A1A9EU63"/>
<comment type="subcellular location">
    <subcellularLocation>
        <location evidence="1 10">Cytoplasm</location>
    </subcellularLocation>
</comment>
<dbReference type="KEGG" id="mars:A8C75_02370"/>
<evidence type="ECO:0000256" key="3">
    <source>
        <dbReference type="ARBA" id="ARBA00011738"/>
    </source>
</evidence>
<sequence length="192" mass="20986">MAEQEKNPADEILESPVAEEQQTDAAAATADAAELPDAQTLAQELETVTTEMDELRDQLLRTQADFMNVRRRAEQDVEKAHKFGVEKFANEMLPVVDSLERAVETFDKEDAATQAIREGVELTLGMLVSGLNKFKIESVDPQGTAFDPALHQAMSLVDAPDTAPNTVVAVVQKGYTLNGRLLRPAMVMVSKS</sequence>
<dbReference type="HAMAP" id="MF_01151">
    <property type="entry name" value="GrpE"/>
    <property type="match status" value="1"/>
</dbReference>
<dbReference type="PANTHER" id="PTHR21237:SF23">
    <property type="entry name" value="GRPE PROTEIN HOMOLOG, MITOCHONDRIAL"/>
    <property type="match status" value="1"/>
</dbReference>
<dbReference type="RefSeq" id="WP_067377570.1">
    <property type="nucleotide sequence ID" value="NZ_CP015839.1"/>
</dbReference>
<dbReference type="SUPFAM" id="SSF51064">
    <property type="entry name" value="Head domain of nucleotide exchange factor GrpE"/>
    <property type="match status" value="1"/>
</dbReference>
<dbReference type="OrthoDB" id="9789811at2"/>
<evidence type="ECO:0000313" key="15">
    <source>
        <dbReference type="EMBL" id="ANG61425.1"/>
    </source>
</evidence>
<dbReference type="STRING" id="1821621.A8C75_02370"/>
<dbReference type="NCBIfam" id="NF010738">
    <property type="entry name" value="PRK14140.1"/>
    <property type="match status" value="1"/>
</dbReference>
<dbReference type="PROSITE" id="PS01071">
    <property type="entry name" value="GRPE"/>
    <property type="match status" value="1"/>
</dbReference>
<feature type="region of interest" description="Disordered" evidence="14">
    <location>
        <begin position="1"/>
        <end position="32"/>
    </location>
</feature>
<name>A0A1A9EU63_9GAMM</name>
<feature type="coiled-coil region" evidence="13">
    <location>
        <begin position="38"/>
        <end position="72"/>
    </location>
</feature>
<dbReference type="FunFam" id="2.30.22.10:FF:000001">
    <property type="entry name" value="Protein GrpE"/>
    <property type="match status" value="1"/>
</dbReference>
<dbReference type="InterPro" id="IPR013805">
    <property type="entry name" value="GrpE_CC"/>
</dbReference>
<dbReference type="InterPro" id="IPR000740">
    <property type="entry name" value="GrpE"/>
</dbReference>
<evidence type="ECO:0000256" key="6">
    <source>
        <dbReference type="ARBA" id="ARBA00023186"/>
    </source>
</evidence>
<organism evidence="15 16">
    <name type="scientific">Marinobacterium aestuarii</name>
    <dbReference type="NCBI Taxonomy" id="1821621"/>
    <lineage>
        <taxon>Bacteria</taxon>
        <taxon>Pseudomonadati</taxon>
        <taxon>Pseudomonadota</taxon>
        <taxon>Gammaproteobacteria</taxon>
        <taxon>Oceanospirillales</taxon>
        <taxon>Oceanospirillaceae</taxon>
        <taxon>Marinobacterium</taxon>
    </lineage>
</organism>
<dbReference type="Gene3D" id="2.30.22.10">
    <property type="entry name" value="Head domain of nucleotide exchange factor GrpE"/>
    <property type="match status" value="1"/>
</dbReference>
<evidence type="ECO:0000256" key="1">
    <source>
        <dbReference type="ARBA" id="ARBA00004496"/>
    </source>
</evidence>
<proteinExistence type="inferred from homology"/>
<dbReference type="GO" id="GO:0000774">
    <property type="term" value="F:adenyl-nucleotide exchange factor activity"/>
    <property type="evidence" value="ECO:0007669"/>
    <property type="project" value="InterPro"/>
</dbReference>
<dbReference type="GO" id="GO:0042803">
    <property type="term" value="F:protein homodimerization activity"/>
    <property type="evidence" value="ECO:0007669"/>
    <property type="project" value="InterPro"/>
</dbReference>
<keyword evidence="5 10" id="KW-0346">Stress response</keyword>
<accession>A0A1A9EU63</accession>
<keyword evidence="6 10" id="KW-0143">Chaperone</keyword>
<evidence type="ECO:0000256" key="10">
    <source>
        <dbReference type="HAMAP-Rule" id="MF_01151"/>
    </source>
</evidence>
<evidence type="ECO:0000313" key="16">
    <source>
        <dbReference type="Proteomes" id="UP000078070"/>
    </source>
</evidence>
<evidence type="ECO:0000256" key="9">
    <source>
        <dbReference type="ARBA" id="ARBA00076414"/>
    </source>
</evidence>
<dbReference type="Pfam" id="PF01025">
    <property type="entry name" value="GrpE"/>
    <property type="match status" value="1"/>
</dbReference>
<dbReference type="NCBIfam" id="NF010748">
    <property type="entry name" value="PRK14150.1"/>
    <property type="match status" value="1"/>
</dbReference>
<evidence type="ECO:0000256" key="7">
    <source>
        <dbReference type="ARBA" id="ARBA00053401"/>
    </source>
</evidence>
<reference evidence="15 16" key="2">
    <citation type="journal article" date="2018" name="Int. J. Syst. Evol. Microbiol.">
        <title>Marinobacterium aestuarii sp. nov., a benzene-degrading marine bacterium isolated from estuary sediment.</title>
        <authorList>
            <person name="Bae S.S."/>
            <person name="Jung J."/>
            <person name="Chung D."/>
            <person name="Baek K."/>
        </authorList>
    </citation>
    <scope>NUCLEOTIDE SEQUENCE [LARGE SCALE GENOMIC DNA]</scope>
    <source>
        <strain evidence="15 16">ST58-10</strain>
    </source>
</reference>
<feature type="compositionally biased region" description="Low complexity" evidence="14">
    <location>
        <begin position="18"/>
        <end position="32"/>
    </location>
</feature>